<protein>
    <submittedName>
        <fullName evidence="2">Uncharacterized protein</fullName>
    </submittedName>
</protein>
<evidence type="ECO:0000256" key="1">
    <source>
        <dbReference type="SAM" id="MobiDB-lite"/>
    </source>
</evidence>
<feature type="region of interest" description="Disordered" evidence="1">
    <location>
        <begin position="1"/>
        <end position="53"/>
    </location>
</feature>
<evidence type="ECO:0000313" key="3">
    <source>
        <dbReference type="Proteomes" id="UP001604277"/>
    </source>
</evidence>
<dbReference type="EMBL" id="JBFOLJ010000005">
    <property type="protein sequence ID" value="KAL2538951.1"/>
    <property type="molecule type" value="Genomic_DNA"/>
</dbReference>
<keyword evidence="3" id="KW-1185">Reference proteome</keyword>
<proteinExistence type="predicted"/>
<dbReference type="AlphaFoldDB" id="A0ABD1VNN3"/>
<gene>
    <name evidence="2" type="ORF">Fot_20342</name>
</gene>
<sequence>MQSVEGGQRRRNKSNKEKELDLGSQVSPLLTRPGGLTTTTASSSSSSFGSVSGRTATGPVLISQGYPILTTTATPTSFQALRWRVYRKLPVTSSWVMVSPIQSAPIQ</sequence>
<organism evidence="2 3">
    <name type="scientific">Forsythia ovata</name>
    <dbReference type="NCBI Taxonomy" id="205694"/>
    <lineage>
        <taxon>Eukaryota</taxon>
        <taxon>Viridiplantae</taxon>
        <taxon>Streptophyta</taxon>
        <taxon>Embryophyta</taxon>
        <taxon>Tracheophyta</taxon>
        <taxon>Spermatophyta</taxon>
        <taxon>Magnoliopsida</taxon>
        <taxon>eudicotyledons</taxon>
        <taxon>Gunneridae</taxon>
        <taxon>Pentapetalae</taxon>
        <taxon>asterids</taxon>
        <taxon>lamiids</taxon>
        <taxon>Lamiales</taxon>
        <taxon>Oleaceae</taxon>
        <taxon>Forsythieae</taxon>
        <taxon>Forsythia</taxon>
    </lineage>
</organism>
<comment type="caution">
    <text evidence="2">The sequence shown here is derived from an EMBL/GenBank/DDBJ whole genome shotgun (WGS) entry which is preliminary data.</text>
</comment>
<dbReference type="Proteomes" id="UP001604277">
    <property type="component" value="Unassembled WGS sequence"/>
</dbReference>
<name>A0ABD1VNN3_9LAMI</name>
<feature type="compositionally biased region" description="Low complexity" evidence="1">
    <location>
        <begin position="28"/>
        <end position="53"/>
    </location>
</feature>
<evidence type="ECO:0000313" key="2">
    <source>
        <dbReference type="EMBL" id="KAL2538951.1"/>
    </source>
</evidence>
<accession>A0ABD1VNN3</accession>
<reference evidence="3" key="1">
    <citation type="submission" date="2024-07" db="EMBL/GenBank/DDBJ databases">
        <title>Two chromosome-level genome assemblies of Korean endemic species Abeliophyllum distichum and Forsythia ovata (Oleaceae).</title>
        <authorList>
            <person name="Jang H."/>
        </authorList>
    </citation>
    <scope>NUCLEOTIDE SEQUENCE [LARGE SCALE GENOMIC DNA]</scope>
</reference>